<keyword evidence="4" id="KW-1185">Reference proteome</keyword>
<evidence type="ECO:0000313" key="3">
    <source>
        <dbReference type="EMBL" id="QDU40709.1"/>
    </source>
</evidence>
<evidence type="ECO:0000313" key="4">
    <source>
        <dbReference type="Proteomes" id="UP000320496"/>
    </source>
</evidence>
<feature type="transmembrane region" description="Helical" evidence="1">
    <location>
        <begin position="12"/>
        <end position="34"/>
    </location>
</feature>
<evidence type="ECO:0000259" key="2">
    <source>
        <dbReference type="Pfam" id="PF07596"/>
    </source>
</evidence>
<dbReference type="AlphaFoldDB" id="A0A517ZE27"/>
<sequence length="350" mass="37741">MSRVSPSRRGFTLIELLVVIAIIAILIALLLPAVQQAREAARRTQCRDHLKNIGLALHNYLDVHGCFPSGTSATYDANNRTALANYESWGWPALILPYIDQAPLHNQLDVNGRSLRDAIEAIFAAGGNSAMDAAFPPIPIYQCPSDQTGPRLQNGMRRTHFNGGGNGPTNSWRPPTLNYPGNQGGLAGDLRVPDDTTDRHPFGILYTGSRIKMRDITDGSSNTFVVGERAFRCGAGSWLGARNPDGNGTHGNDYHLARIRIPLNDPVNTGNDRCTDGFSSAHEGGAFFLMGDGAVRFVSENIDFNNAGAPERNSNGIAWMGDVGGAAGVNNLGTYQRLGMYRDGLTVSEF</sequence>
<dbReference type="InterPro" id="IPR012902">
    <property type="entry name" value="N_methyl_site"/>
</dbReference>
<dbReference type="NCBIfam" id="TIGR04294">
    <property type="entry name" value="pre_pil_HX9DG"/>
    <property type="match status" value="1"/>
</dbReference>
<dbReference type="Gene3D" id="3.30.700.10">
    <property type="entry name" value="Glycoprotein, Type 4 Pilin"/>
    <property type="match status" value="1"/>
</dbReference>
<dbReference type="PROSITE" id="PS00409">
    <property type="entry name" value="PROKAR_NTER_METHYL"/>
    <property type="match status" value="1"/>
</dbReference>
<dbReference type="NCBIfam" id="TIGR02532">
    <property type="entry name" value="IV_pilin_GFxxxE"/>
    <property type="match status" value="1"/>
</dbReference>
<dbReference type="KEGG" id="mri:Mal4_50670"/>
<organism evidence="3 4">
    <name type="scientific">Maioricimonas rarisocia</name>
    <dbReference type="NCBI Taxonomy" id="2528026"/>
    <lineage>
        <taxon>Bacteria</taxon>
        <taxon>Pseudomonadati</taxon>
        <taxon>Planctomycetota</taxon>
        <taxon>Planctomycetia</taxon>
        <taxon>Planctomycetales</taxon>
        <taxon>Planctomycetaceae</taxon>
        <taxon>Maioricimonas</taxon>
    </lineage>
</organism>
<proteinExistence type="predicted"/>
<keyword evidence="1" id="KW-0812">Transmembrane</keyword>
<dbReference type="OrthoDB" id="255848at2"/>
<dbReference type="RefSeq" id="WP_145371977.1">
    <property type="nucleotide sequence ID" value="NZ_CP036275.1"/>
</dbReference>
<dbReference type="SUPFAM" id="SSF54523">
    <property type="entry name" value="Pili subunits"/>
    <property type="match status" value="1"/>
</dbReference>
<feature type="domain" description="DUF1559" evidence="2">
    <location>
        <begin position="35"/>
        <end position="304"/>
    </location>
</feature>
<dbReference type="EMBL" id="CP036275">
    <property type="protein sequence ID" value="QDU40709.1"/>
    <property type="molecule type" value="Genomic_DNA"/>
</dbReference>
<dbReference type="PANTHER" id="PTHR30093:SF2">
    <property type="entry name" value="TYPE II SECRETION SYSTEM PROTEIN H"/>
    <property type="match status" value="1"/>
</dbReference>
<gene>
    <name evidence="3" type="ORF">Mal4_50670</name>
</gene>
<evidence type="ECO:0000256" key="1">
    <source>
        <dbReference type="SAM" id="Phobius"/>
    </source>
</evidence>
<accession>A0A517ZE27</accession>
<dbReference type="InterPro" id="IPR045584">
    <property type="entry name" value="Pilin-like"/>
</dbReference>
<dbReference type="Pfam" id="PF07596">
    <property type="entry name" value="SBP_bac_10"/>
    <property type="match status" value="1"/>
</dbReference>
<dbReference type="Proteomes" id="UP000320496">
    <property type="component" value="Chromosome"/>
</dbReference>
<keyword evidence="1" id="KW-0472">Membrane</keyword>
<reference evidence="3 4" key="1">
    <citation type="submission" date="2019-02" db="EMBL/GenBank/DDBJ databases">
        <title>Deep-cultivation of Planctomycetes and their phenomic and genomic characterization uncovers novel biology.</title>
        <authorList>
            <person name="Wiegand S."/>
            <person name="Jogler M."/>
            <person name="Boedeker C."/>
            <person name="Pinto D."/>
            <person name="Vollmers J."/>
            <person name="Rivas-Marin E."/>
            <person name="Kohn T."/>
            <person name="Peeters S.H."/>
            <person name="Heuer A."/>
            <person name="Rast P."/>
            <person name="Oberbeckmann S."/>
            <person name="Bunk B."/>
            <person name="Jeske O."/>
            <person name="Meyerdierks A."/>
            <person name="Storesund J.E."/>
            <person name="Kallscheuer N."/>
            <person name="Luecker S."/>
            <person name="Lage O.M."/>
            <person name="Pohl T."/>
            <person name="Merkel B.J."/>
            <person name="Hornburger P."/>
            <person name="Mueller R.-W."/>
            <person name="Bruemmer F."/>
            <person name="Labrenz M."/>
            <person name="Spormann A.M."/>
            <person name="Op den Camp H."/>
            <person name="Overmann J."/>
            <person name="Amann R."/>
            <person name="Jetten M.S.M."/>
            <person name="Mascher T."/>
            <person name="Medema M.H."/>
            <person name="Devos D.P."/>
            <person name="Kaster A.-K."/>
            <person name="Ovreas L."/>
            <person name="Rohde M."/>
            <person name="Galperin M.Y."/>
            <person name="Jogler C."/>
        </authorList>
    </citation>
    <scope>NUCLEOTIDE SEQUENCE [LARGE SCALE GENOMIC DNA]</scope>
    <source>
        <strain evidence="3 4">Mal4</strain>
    </source>
</reference>
<dbReference type="PANTHER" id="PTHR30093">
    <property type="entry name" value="GENERAL SECRETION PATHWAY PROTEIN G"/>
    <property type="match status" value="1"/>
</dbReference>
<dbReference type="Pfam" id="PF07963">
    <property type="entry name" value="N_methyl"/>
    <property type="match status" value="1"/>
</dbReference>
<dbReference type="InterPro" id="IPR027558">
    <property type="entry name" value="Pre_pil_HX9DG_C"/>
</dbReference>
<dbReference type="InterPro" id="IPR011453">
    <property type="entry name" value="DUF1559"/>
</dbReference>
<keyword evidence="1" id="KW-1133">Transmembrane helix</keyword>
<protein>
    <submittedName>
        <fullName evidence="3">Putative major pilin subunit</fullName>
    </submittedName>
</protein>
<name>A0A517ZE27_9PLAN</name>